<name>A0A1I7X6Z0_HETBA</name>
<reference evidence="2" key="1">
    <citation type="submission" date="2016-11" db="UniProtKB">
        <authorList>
            <consortium name="WormBaseParasite"/>
        </authorList>
    </citation>
    <scope>IDENTIFICATION</scope>
</reference>
<evidence type="ECO:0000313" key="2">
    <source>
        <dbReference type="WBParaSite" id="Hba_13342"/>
    </source>
</evidence>
<protein>
    <submittedName>
        <fullName evidence="2">Phospholipase B-like</fullName>
    </submittedName>
</protein>
<dbReference type="WBParaSite" id="Hba_13342">
    <property type="protein sequence ID" value="Hba_13342"/>
    <property type="gene ID" value="Hba_13342"/>
</dbReference>
<keyword evidence="1" id="KW-1185">Reference proteome</keyword>
<dbReference type="Proteomes" id="UP000095283">
    <property type="component" value="Unplaced"/>
</dbReference>
<dbReference type="AlphaFoldDB" id="A0A1I7X6Z0"/>
<accession>A0A1I7X6Z0</accession>
<evidence type="ECO:0000313" key="1">
    <source>
        <dbReference type="Proteomes" id="UP000095283"/>
    </source>
</evidence>
<organism evidence="1 2">
    <name type="scientific">Heterorhabditis bacteriophora</name>
    <name type="common">Entomopathogenic nematode worm</name>
    <dbReference type="NCBI Taxonomy" id="37862"/>
    <lineage>
        <taxon>Eukaryota</taxon>
        <taxon>Metazoa</taxon>
        <taxon>Ecdysozoa</taxon>
        <taxon>Nematoda</taxon>
        <taxon>Chromadorea</taxon>
        <taxon>Rhabditida</taxon>
        <taxon>Rhabditina</taxon>
        <taxon>Rhabditomorpha</taxon>
        <taxon>Strongyloidea</taxon>
        <taxon>Heterorhabditidae</taxon>
        <taxon>Heterorhabditis</taxon>
    </lineage>
</organism>
<sequence length="52" mass="6244">MKFNWPMNTPLEVYELVGPERFDSSSPKYQMPFFWMNTAIPATPSWYNTFTF</sequence>
<proteinExistence type="predicted"/>